<organism evidence="4 5">
    <name type="scientific">Acer saccharum</name>
    <name type="common">Sugar maple</name>
    <dbReference type="NCBI Taxonomy" id="4024"/>
    <lineage>
        <taxon>Eukaryota</taxon>
        <taxon>Viridiplantae</taxon>
        <taxon>Streptophyta</taxon>
        <taxon>Embryophyta</taxon>
        <taxon>Tracheophyta</taxon>
        <taxon>Spermatophyta</taxon>
        <taxon>Magnoliopsida</taxon>
        <taxon>eudicotyledons</taxon>
        <taxon>Gunneridae</taxon>
        <taxon>Pentapetalae</taxon>
        <taxon>rosids</taxon>
        <taxon>malvids</taxon>
        <taxon>Sapindales</taxon>
        <taxon>Sapindaceae</taxon>
        <taxon>Hippocastanoideae</taxon>
        <taxon>Acereae</taxon>
        <taxon>Acer</taxon>
    </lineage>
</organism>
<evidence type="ECO:0000256" key="1">
    <source>
        <dbReference type="ARBA" id="ARBA00022737"/>
    </source>
</evidence>
<comment type="caution">
    <text evidence="4">The sequence shown here is derived from an EMBL/GenBank/DDBJ whole genome shotgun (WGS) entry which is preliminary data.</text>
</comment>
<reference evidence="4" key="1">
    <citation type="journal article" date="2022" name="Plant J.">
        <title>Strategies of tolerance reflected in two North American maple genomes.</title>
        <authorList>
            <person name="McEvoy S.L."/>
            <person name="Sezen U.U."/>
            <person name="Trouern-Trend A."/>
            <person name="McMahon S.M."/>
            <person name="Schaberg P.G."/>
            <person name="Yang J."/>
            <person name="Wegrzyn J.L."/>
            <person name="Swenson N.G."/>
        </authorList>
    </citation>
    <scope>NUCLEOTIDE SEQUENCE</scope>
    <source>
        <strain evidence="4">NS2018</strain>
    </source>
</reference>
<proteinExistence type="predicted"/>
<dbReference type="AlphaFoldDB" id="A0AA39SGW1"/>
<dbReference type="InterPro" id="IPR000225">
    <property type="entry name" value="Armadillo"/>
</dbReference>
<dbReference type="SMART" id="SM00185">
    <property type="entry name" value="ARM"/>
    <property type="match status" value="6"/>
</dbReference>
<protein>
    <recommendedName>
        <fullName evidence="3">DUF7032 domain-containing protein</fullName>
    </recommendedName>
</protein>
<name>A0AA39SGW1_ACESA</name>
<dbReference type="InterPro" id="IPR016024">
    <property type="entry name" value="ARM-type_fold"/>
</dbReference>
<dbReference type="SUPFAM" id="SSF48371">
    <property type="entry name" value="ARM repeat"/>
    <property type="match status" value="1"/>
</dbReference>
<dbReference type="PANTHER" id="PTHR46043">
    <property type="entry name" value="ARM REPEAT SUPERFAMILY PROTEIN"/>
    <property type="match status" value="1"/>
</dbReference>
<evidence type="ECO:0000256" key="2">
    <source>
        <dbReference type="PROSITE-ProRule" id="PRU00259"/>
    </source>
</evidence>
<dbReference type="EMBL" id="JAUESC010000381">
    <property type="protein sequence ID" value="KAK0589320.1"/>
    <property type="molecule type" value="Genomic_DNA"/>
</dbReference>
<keyword evidence="1" id="KW-0677">Repeat</keyword>
<dbReference type="InterPro" id="IPR011989">
    <property type="entry name" value="ARM-like"/>
</dbReference>
<evidence type="ECO:0000259" key="3">
    <source>
        <dbReference type="Pfam" id="PF23005"/>
    </source>
</evidence>
<dbReference type="PROSITE" id="PS50176">
    <property type="entry name" value="ARM_REPEAT"/>
    <property type="match status" value="1"/>
</dbReference>
<dbReference type="Proteomes" id="UP001168877">
    <property type="component" value="Unassembled WGS sequence"/>
</dbReference>
<dbReference type="Pfam" id="PF00514">
    <property type="entry name" value="Arm"/>
    <property type="match status" value="1"/>
</dbReference>
<feature type="repeat" description="ARM" evidence="2">
    <location>
        <begin position="182"/>
        <end position="224"/>
    </location>
</feature>
<dbReference type="PANTHER" id="PTHR46043:SF13">
    <property type="entry name" value="ARM REPEAT SUPERFAMILY PROTEIN"/>
    <property type="match status" value="1"/>
</dbReference>
<evidence type="ECO:0000313" key="5">
    <source>
        <dbReference type="Proteomes" id="UP001168877"/>
    </source>
</evidence>
<feature type="domain" description="DUF7032" evidence="3">
    <location>
        <begin position="14"/>
        <end position="121"/>
    </location>
</feature>
<dbReference type="Pfam" id="PF23005">
    <property type="entry name" value="DUF7032"/>
    <property type="match status" value="1"/>
</dbReference>
<accession>A0AA39SGW1</accession>
<dbReference type="Gene3D" id="1.25.10.10">
    <property type="entry name" value="Leucine-rich Repeat Variant"/>
    <property type="match status" value="2"/>
</dbReference>
<reference evidence="4" key="2">
    <citation type="submission" date="2023-06" db="EMBL/GenBank/DDBJ databases">
        <authorList>
            <person name="Swenson N.G."/>
            <person name="Wegrzyn J.L."/>
            <person name="Mcevoy S.L."/>
        </authorList>
    </citation>
    <scope>NUCLEOTIDE SEQUENCE</scope>
    <source>
        <strain evidence="4">NS2018</strain>
        <tissue evidence="4">Leaf</tissue>
    </source>
</reference>
<sequence length="551" mass="59075">MKVSESNPINVSTCLLSSLLDQISLINNFKGKWAIIKTKLGDLHTQLKDFSEFSNATFNPLCLDHLHSVLHTLNDAVSVAQKCQAVNLTEGKLKTQSDIDSVLAKLDRHVKDGEVLIKSGVLQDGVILPGSASKREAVRAESRNLITRLQIGTVDSKNSAMDALLGLLQEDDKNVMIAVAQGVVPVLVKLMDSSSLEMKEKTVAAFSRISTVDSSKHVLIAEGLLLLNHLLRVLESGSGFAKERACVALQALSFSKENARAIGSRGGISSLLEICQGGTPGSQAFAAGVLRNLAVVSEIRENFIEENAVLVLLGLAASGTALAQENAIGCLCNLVSDDESLKLLIVKEGGVESLKNFWDSAPTVRSLEVAVELIRHLASCYPIAEVLVCDGFVVRLVNVLNCGVLGVRIAAAEAVHQMGISSKSRKEMGECGCIEPLIKMLDGKAAEEKESAAKALSTLLLYAGNRKIFRRDERGIVSAVQLLDPSIKNLDRKYPVAVLASLAHSSKCRKQMVAAGACVHLQKLVEMDVEGAKKLLESLGRGKIWGVFARS</sequence>
<keyword evidence="5" id="KW-1185">Reference proteome</keyword>
<dbReference type="InterPro" id="IPR054296">
    <property type="entry name" value="DUF7032"/>
</dbReference>
<gene>
    <name evidence="4" type="ORF">LWI29_012640</name>
</gene>
<evidence type="ECO:0000313" key="4">
    <source>
        <dbReference type="EMBL" id="KAK0589320.1"/>
    </source>
</evidence>